<dbReference type="InterPro" id="IPR029052">
    <property type="entry name" value="Metallo-depent_PP-like"/>
</dbReference>
<organism evidence="3 4">
    <name type="scientific">Halorubrum lipolyticum DSM 21995</name>
    <dbReference type="NCBI Taxonomy" id="1227482"/>
    <lineage>
        <taxon>Archaea</taxon>
        <taxon>Methanobacteriati</taxon>
        <taxon>Methanobacteriota</taxon>
        <taxon>Stenosarchaea group</taxon>
        <taxon>Halobacteria</taxon>
        <taxon>Halobacteriales</taxon>
        <taxon>Haloferacaceae</taxon>
        <taxon>Halorubrum</taxon>
    </lineage>
</organism>
<dbReference type="Proteomes" id="UP000011650">
    <property type="component" value="Unassembled WGS sequence"/>
</dbReference>
<sequence>MKVGLISDVHANLPALETVLDDMPAVDRIVCAGDVIGYNPWPAECVERVREVAAMTVRGNHDRTVGTPEKYRANRMAEAGLEHAKESLSDDQRAWLDGLPRAETFAGGRFLLVHSHPAAEREDAYVYPEEFPNLDRHMGDHDGIVLGHTHVQGKRSVAGGVVVNPGSVGQPRDGDPDAGYAVLDTQTDEVDLRRVAYDIDRVSEAVADAGLPERTAARLYKGE</sequence>
<feature type="domain" description="Calcineurin-like phosphoesterase" evidence="2">
    <location>
        <begin position="1"/>
        <end position="188"/>
    </location>
</feature>
<dbReference type="GO" id="GO:0016791">
    <property type="term" value="F:phosphatase activity"/>
    <property type="evidence" value="ECO:0007669"/>
    <property type="project" value="TreeGrafter"/>
</dbReference>
<comment type="similarity">
    <text evidence="1">Belongs to the metallophosphoesterase superfamily. YfcE family.</text>
</comment>
<evidence type="ECO:0000259" key="2">
    <source>
        <dbReference type="Pfam" id="PF12850"/>
    </source>
</evidence>
<evidence type="ECO:0000313" key="4">
    <source>
        <dbReference type="Proteomes" id="UP000011650"/>
    </source>
</evidence>
<dbReference type="InterPro" id="IPR011152">
    <property type="entry name" value="Pesterase_MJ0912"/>
</dbReference>
<dbReference type="NCBIfam" id="TIGR00040">
    <property type="entry name" value="yfcE"/>
    <property type="match status" value="1"/>
</dbReference>
<dbReference type="Gene3D" id="3.60.21.10">
    <property type="match status" value="1"/>
</dbReference>
<dbReference type="InterPro" id="IPR000979">
    <property type="entry name" value="Phosphodiesterase_MJ0936/Vps29"/>
</dbReference>
<evidence type="ECO:0000256" key="1">
    <source>
        <dbReference type="RuleBase" id="RU362039"/>
    </source>
</evidence>
<accession>M0NZ86</accession>
<dbReference type="EMBL" id="AOJG01000010">
    <property type="protein sequence ID" value="EMA62883.1"/>
    <property type="molecule type" value="Genomic_DNA"/>
</dbReference>
<keyword evidence="1" id="KW-0479">Metal-binding</keyword>
<proteinExistence type="inferred from homology"/>
<reference evidence="3 4" key="1">
    <citation type="journal article" date="2014" name="PLoS Genet.">
        <title>Phylogenetically driven sequencing of extremely halophilic archaea reveals strategies for static and dynamic osmo-response.</title>
        <authorList>
            <person name="Becker E.A."/>
            <person name="Seitzer P.M."/>
            <person name="Tritt A."/>
            <person name="Larsen D."/>
            <person name="Krusor M."/>
            <person name="Yao A.I."/>
            <person name="Wu D."/>
            <person name="Madern D."/>
            <person name="Eisen J.A."/>
            <person name="Darling A.E."/>
            <person name="Facciotti M.T."/>
        </authorList>
    </citation>
    <scope>NUCLEOTIDE SEQUENCE [LARGE SCALE GENOMIC DNA]</scope>
    <source>
        <strain evidence="3 4">DSM 21995</strain>
    </source>
</reference>
<dbReference type="STRING" id="1227482.C469_04152"/>
<dbReference type="PATRIC" id="fig|1227482.3.peg.833"/>
<name>M0NZ86_9EURY</name>
<dbReference type="EC" id="3.1.4.-" evidence="1"/>
<dbReference type="InterPro" id="IPR050126">
    <property type="entry name" value="Ap4A_hydrolase"/>
</dbReference>
<dbReference type="InterPro" id="IPR024654">
    <property type="entry name" value="Calcineurin-like_PHP_lpxH"/>
</dbReference>
<dbReference type="PANTHER" id="PTHR42850">
    <property type="entry name" value="METALLOPHOSPHOESTERASE"/>
    <property type="match status" value="1"/>
</dbReference>
<dbReference type="Pfam" id="PF12850">
    <property type="entry name" value="Metallophos_2"/>
    <property type="match status" value="1"/>
</dbReference>
<dbReference type="PANTHER" id="PTHR42850:SF2">
    <property type="entry name" value="BLL5683 PROTEIN"/>
    <property type="match status" value="1"/>
</dbReference>
<comment type="caution">
    <text evidence="3">The sequence shown here is derived from an EMBL/GenBank/DDBJ whole genome shotgun (WGS) entry which is preliminary data.</text>
</comment>
<dbReference type="SUPFAM" id="SSF56300">
    <property type="entry name" value="Metallo-dependent phosphatases"/>
    <property type="match status" value="1"/>
</dbReference>
<dbReference type="GO" id="GO:0005737">
    <property type="term" value="C:cytoplasm"/>
    <property type="evidence" value="ECO:0007669"/>
    <property type="project" value="TreeGrafter"/>
</dbReference>
<evidence type="ECO:0000313" key="3">
    <source>
        <dbReference type="EMBL" id="EMA62883.1"/>
    </source>
</evidence>
<dbReference type="RefSeq" id="WP_008004101.1">
    <property type="nucleotide sequence ID" value="NZ_AOJG01000010.1"/>
</dbReference>
<dbReference type="AlphaFoldDB" id="M0NZ86"/>
<comment type="cofactor">
    <cofactor evidence="1">
        <name>a divalent metal cation</name>
        <dbReference type="ChEBI" id="CHEBI:60240"/>
    </cofactor>
</comment>
<keyword evidence="4" id="KW-1185">Reference proteome</keyword>
<dbReference type="OrthoDB" id="9937at2157"/>
<dbReference type="PIRSF" id="PIRSF000883">
    <property type="entry name" value="Pesterase_MJ0912"/>
    <property type="match status" value="1"/>
</dbReference>
<gene>
    <name evidence="3" type="ORF">C469_04152</name>
</gene>
<dbReference type="GO" id="GO:0046872">
    <property type="term" value="F:metal ion binding"/>
    <property type="evidence" value="ECO:0007669"/>
    <property type="project" value="UniProtKB-KW"/>
</dbReference>
<protein>
    <recommendedName>
        <fullName evidence="1">Phosphoesterase</fullName>
        <ecNumber evidence="1">3.1.4.-</ecNumber>
    </recommendedName>
</protein>